<feature type="region of interest" description="Disordered" evidence="3">
    <location>
        <begin position="292"/>
        <end position="313"/>
    </location>
</feature>
<feature type="repeat" description="Cell wall-binding" evidence="2">
    <location>
        <begin position="194"/>
        <end position="213"/>
    </location>
</feature>
<gene>
    <name evidence="4" type="ORF">DFH45_002700</name>
</gene>
<protein>
    <submittedName>
        <fullName evidence="4">Glucan-binding YG repeat protein</fullName>
    </submittedName>
</protein>
<feature type="repeat" description="Cell wall-binding" evidence="2">
    <location>
        <begin position="174"/>
        <end position="193"/>
    </location>
</feature>
<organism evidence="4 5">
    <name type="scientific">Clostridium beijerinckii</name>
    <name type="common">Clostridium MP</name>
    <dbReference type="NCBI Taxonomy" id="1520"/>
    <lineage>
        <taxon>Bacteria</taxon>
        <taxon>Bacillati</taxon>
        <taxon>Bacillota</taxon>
        <taxon>Clostridia</taxon>
        <taxon>Eubacteriales</taxon>
        <taxon>Clostridiaceae</taxon>
        <taxon>Clostridium</taxon>
    </lineage>
</organism>
<dbReference type="SUPFAM" id="SSF69360">
    <property type="entry name" value="Cell wall binding repeat"/>
    <property type="match status" value="2"/>
</dbReference>
<dbReference type="Gene3D" id="2.10.270.10">
    <property type="entry name" value="Cholin Binding"/>
    <property type="match status" value="4"/>
</dbReference>
<sequence length="552" mass="61729">MCDTKDGWVNTEDDNSGTWYYYENGEVATGWRDIDGDTYYFNKPGGSMGWSKEVDGKYLGPDGRQVKDERWVNTKEDKSGTWYYVGAHERNVTGWNKIGNDFYYFNYPGGSMTYNNTINGFDIDNDGKIVSGTGWLQDEYSGEWYYFSDGERKTDYWVQDGDSWYYLNDDGSMATGWKYINGDWYYFHSDGEMATGWVEDDTGWYFLYNNGSMAHDLTVGGYHVDKSGKMITGTGWVPSDGSWYFLKDDGEVATNWQRIDDVWYYLYPQGSMAHDTTIDGYYLKDSGEWAPNTNTDDDSSDSQSDSGDTGGWNGNTTLKDLLAEAGGAWKDSNATGFELVKQYYLAWYYGTNAEERSNVNMSASSYVVYDLSARELSGEDISALTVNDIDHMCNNIGTTQNVAEIGIFANVDEEGYINKKYSGGGNKAVSEAENILRKGYDPILADKAIAARDAKVAEIQAKSKSQQQKYITVVGGYNIETGEVAVGVKNTATDYKKCAENLVVEQLGGDPSKVIMTPAIRPRNNATIPVCKYCQEKYSTSNFIPGTTFGGD</sequence>
<keyword evidence="1" id="KW-0677">Repeat</keyword>
<reference evidence="4" key="1">
    <citation type="submission" date="2020-05" db="EMBL/GenBank/DDBJ databases">
        <title>Genomic insights into acetone-butanol-ethanol (ABE) fermentation by sequencing solventogenic clostridia strains.</title>
        <authorList>
            <person name="Brown S."/>
        </authorList>
    </citation>
    <scope>NUCLEOTIDE SEQUENCE</scope>
    <source>
        <strain evidence="4">DJ126</strain>
    </source>
</reference>
<dbReference type="Pfam" id="PF19127">
    <property type="entry name" value="Choline_bind_3"/>
    <property type="match status" value="1"/>
</dbReference>
<dbReference type="InterPro" id="IPR018337">
    <property type="entry name" value="Cell_wall/Cho-bd_repeat"/>
</dbReference>
<dbReference type="Proteomes" id="UP000821656">
    <property type="component" value="Unassembled WGS sequence"/>
</dbReference>
<accession>A0A9Q5CMM0</accession>
<dbReference type="RefSeq" id="WP_173696017.1">
    <property type="nucleotide sequence ID" value="NZ_CP016090.1"/>
</dbReference>
<evidence type="ECO:0000256" key="1">
    <source>
        <dbReference type="ARBA" id="ARBA00022737"/>
    </source>
</evidence>
<evidence type="ECO:0000313" key="5">
    <source>
        <dbReference type="Proteomes" id="UP000821656"/>
    </source>
</evidence>
<dbReference type="Pfam" id="PF01473">
    <property type="entry name" value="Choline_bind_1"/>
    <property type="match status" value="6"/>
</dbReference>
<evidence type="ECO:0000256" key="3">
    <source>
        <dbReference type="SAM" id="MobiDB-lite"/>
    </source>
</evidence>
<proteinExistence type="predicted"/>
<feature type="repeat" description="Cell wall-binding" evidence="2">
    <location>
        <begin position="253"/>
        <end position="272"/>
    </location>
</feature>
<dbReference type="AlphaFoldDB" id="A0A9Q5CMM0"/>
<name>A0A9Q5CMM0_CLOBE</name>
<comment type="caution">
    <text evidence="4">The sequence shown here is derived from an EMBL/GenBank/DDBJ whole genome shotgun (WGS) entry which is preliminary data.</text>
</comment>
<dbReference type="EMBL" id="JABSXK010000001">
    <property type="protein sequence ID" value="NRV09737.1"/>
    <property type="molecule type" value="Genomic_DNA"/>
</dbReference>
<dbReference type="PROSITE" id="PS51170">
    <property type="entry name" value="CW"/>
    <property type="match status" value="4"/>
</dbReference>
<evidence type="ECO:0000256" key="2">
    <source>
        <dbReference type="PROSITE-ProRule" id="PRU00591"/>
    </source>
</evidence>
<feature type="repeat" description="Cell wall-binding" evidence="2">
    <location>
        <begin position="154"/>
        <end position="173"/>
    </location>
</feature>
<evidence type="ECO:0000313" key="4">
    <source>
        <dbReference type="EMBL" id="NRV09737.1"/>
    </source>
</evidence>